<evidence type="ECO:0000256" key="1">
    <source>
        <dbReference type="SAM" id="MobiDB-lite"/>
    </source>
</evidence>
<dbReference type="EnsemblMetazoa" id="ACOM041916-RA">
    <property type="protein sequence ID" value="ACOM041916-PA.1"/>
    <property type="gene ID" value="ACOM041916"/>
</dbReference>
<evidence type="ECO:0000313" key="2">
    <source>
        <dbReference type="EnsemblMetazoa" id="ACOM041916-PA.1"/>
    </source>
</evidence>
<feature type="region of interest" description="Disordered" evidence="1">
    <location>
        <begin position="125"/>
        <end position="150"/>
    </location>
</feature>
<protein>
    <submittedName>
        <fullName evidence="2">Uncharacterized protein</fullName>
    </submittedName>
</protein>
<dbReference type="Proteomes" id="UP000075882">
    <property type="component" value="Unassembled WGS sequence"/>
</dbReference>
<organism evidence="2">
    <name type="scientific">Anopheles coluzzii</name>
    <name type="common">African malaria mosquito</name>
    <dbReference type="NCBI Taxonomy" id="1518534"/>
    <lineage>
        <taxon>Eukaryota</taxon>
        <taxon>Metazoa</taxon>
        <taxon>Ecdysozoa</taxon>
        <taxon>Arthropoda</taxon>
        <taxon>Hexapoda</taxon>
        <taxon>Insecta</taxon>
        <taxon>Pterygota</taxon>
        <taxon>Neoptera</taxon>
        <taxon>Endopterygota</taxon>
        <taxon>Diptera</taxon>
        <taxon>Nematocera</taxon>
        <taxon>Culicoidea</taxon>
        <taxon>Culicidae</taxon>
        <taxon>Anophelinae</taxon>
        <taxon>Anopheles</taxon>
    </lineage>
</organism>
<name>A0A8W7Q2Y5_ANOCL</name>
<accession>A0A8W7Q2Y5</accession>
<reference evidence="2" key="1">
    <citation type="submission" date="2022-08" db="UniProtKB">
        <authorList>
            <consortium name="EnsemblMetazoa"/>
        </authorList>
    </citation>
    <scope>IDENTIFICATION</scope>
</reference>
<dbReference type="AlphaFoldDB" id="A0A8W7Q2Y5"/>
<proteinExistence type="predicted"/>
<dbReference type="PROSITE" id="PS51257">
    <property type="entry name" value="PROKAR_LIPOPROTEIN"/>
    <property type="match status" value="1"/>
</dbReference>
<dbReference type="VEuPathDB" id="VectorBase:ACON2_030232"/>
<sequence length="211" mass="23921">MRLGRFFRAHGEFCASHPWEVIVGLVTFTACILSLEKGNADAPQQPPVAGDEPLCYSWRYGAMTRCEETERNMIDVILMMVVRGAAILYVYYHLCNLQRMGSRYLLARRDLKHACTHSLVALPTNSSNSRPIDPANPNGHTNHPRGMRSRGFFTSRQRELSRFRNHIMCAAPMPLYGDVTNDTAVYPFCWNVADLIARHLKTDEDTSGEDD</sequence>